<dbReference type="InParanoid" id="A0A139WJP8"/>
<sequence length="365" mass="40470">MAVWLSTLRNNKSDNRCERPSRFDYFEAVLVGVNEARFVNIGGNDNGVSCAMNAFLFTAVGFSYQDRCAVTYFGCRAGGTRRLIQASPPETSEISKLISVKEKIRLNSHGRFSERGNKVDDSTLEFPSVRLVQGRCHPWPTLTPGPNKPSTPYHPPQVGGVAMGAPTSNRLPFFAATTLLNASGSIPDTITTSTGDIDFFPFVDEFTTVCIFFYLAVPIDHSGSTVRECGEGEGGECPRSLVCGSWSAVWNVGHENPAAPSTKPPQQEQQRTLTRPIELKVTRCCCCSWCRRAIPICLRSMLTLKTYANPTKNRGEFKPETTERGVRTADPEAPDRRSMKTVDGEATLLRYDRLRLIESRLKQTR</sequence>
<gene>
    <name evidence="2" type="primary">AUGUSTUS-3.0.2_32863</name>
    <name evidence="2" type="ORF">TcasGA2_TC032863</name>
</gene>
<feature type="compositionally biased region" description="Basic and acidic residues" evidence="1">
    <location>
        <begin position="313"/>
        <end position="339"/>
    </location>
</feature>
<dbReference type="AlphaFoldDB" id="A0A139WJP8"/>
<dbReference type="Proteomes" id="UP000007266">
    <property type="component" value="Linkage group 4"/>
</dbReference>
<evidence type="ECO:0000313" key="3">
    <source>
        <dbReference type="Proteomes" id="UP000007266"/>
    </source>
</evidence>
<organism evidence="2 3">
    <name type="scientific">Tribolium castaneum</name>
    <name type="common">Red flour beetle</name>
    <dbReference type="NCBI Taxonomy" id="7070"/>
    <lineage>
        <taxon>Eukaryota</taxon>
        <taxon>Metazoa</taxon>
        <taxon>Ecdysozoa</taxon>
        <taxon>Arthropoda</taxon>
        <taxon>Hexapoda</taxon>
        <taxon>Insecta</taxon>
        <taxon>Pterygota</taxon>
        <taxon>Neoptera</taxon>
        <taxon>Endopterygota</taxon>
        <taxon>Coleoptera</taxon>
        <taxon>Polyphaga</taxon>
        <taxon>Cucujiformia</taxon>
        <taxon>Tenebrionidae</taxon>
        <taxon>Tenebrionidae incertae sedis</taxon>
        <taxon>Tribolium</taxon>
    </lineage>
</organism>
<reference evidence="2 3" key="1">
    <citation type="journal article" date="2008" name="Nature">
        <title>The genome of the model beetle and pest Tribolium castaneum.</title>
        <authorList>
            <consortium name="Tribolium Genome Sequencing Consortium"/>
            <person name="Richards S."/>
            <person name="Gibbs R.A."/>
            <person name="Weinstock G.M."/>
            <person name="Brown S.J."/>
            <person name="Denell R."/>
            <person name="Beeman R.W."/>
            <person name="Gibbs R."/>
            <person name="Beeman R.W."/>
            <person name="Brown S.J."/>
            <person name="Bucher G."/>
            <person name="Friedrich M."/>
            <person name="Grimmelikhuijzen C.J."/>
            <person name="Klingler M."/>
            <person name="Lorenzen M."/>
            <person name="Richards S."/>
            <person name="Roth S."/>
            <person name="Schroder R."/>
            <person name="Tautz D."/>
            <person name="Zdobnov E.M."/>
            <person name="Muzny D."/>
            <person name="Gibbs R.A."/>
            <person name="Weinstock G.M."/>
            <person name="Attaway T."/>
            <person name="Bell S."/>
            <person name="Buhay C.J."/>
            <person name="Chandrabose M.N."/>
            <person name="Chavez D."/>
            <person name="Clerk-Blankenburg K.P."/>
            <person name="Cree A."/>
            <person name="Dao M."/>
            <person name="Davis C."/>
            <person name="Chacko J."/>
            <person name="Dinh H."/>
            <person name="Dugan-Rocha S."/>
            <person name="Fowler G."/>
            <person name="Garner T.T."/>
            <person name="Garnes J."/>
            <person name="Gnirke A."/>
            <person name="Hawes A."/>
            <person name="Hernandez J."/>
            <person name="Hines S."/>
            <person name="Holder M."/>
            <person name="Hume J."/>
            <person name="Jhangiani S.N."/>
            <person name="Joshi V."/>
            <person name="Khan Z.M."/>
            <person name="Jackson L."/>
            <person name="Kovar C."/>
            <person name="Kowis A."/>
            <person name="Lee S."/>
            <person name="Lewis L.R."/>
            <person name="Margolis J."/>
            <person name="Morgan M."/>
            <person name="Nazareth L.V."/>
            <person name="Nguyen N."/>
            <person name="Okwuonu G."/>
            <person name="Parker D."/>
            <person name="Richards S."/>
            <person name="Ruiz S.J."/>
            <person name="Santibanez J."/>
            <person name="Savard J."/>
            <person name="Scherer S.E."/>
            <person name="Schneider B."/>
            <person name="Sodergren E."/>
            <person name="Tautz D."/>
            <person name="Vattahil S."/>
            <person name="Villasana D."/>
            <person name="White C.S."/>
            <person name="Wright R."/>
            <person name="Park Y."/>
            <person name="Beeman R.W."/>
            <person name="Lord J."/>
            <person name="Oppert B."/>
            <person name="Lorenzen M."/>
            <person name="Brown S."/>
            <person name="Wang L."/>
            <person name="Savard J."/>
            <person name="Tautz D."/>
            <person name="Richards S."/>
            <person name="Weinstock G."/>
            <person name="Gibbs R.A."/>
            <person name="Liu Y."/>
            <person name="Worley K."/>
            <person name="Weinstock G."/>
            <person name="Elsik C.G."/>
            <person name="Reese J.T."/>
            <person name="Elhaik E."/>
            <person name="Landan G."/>
            <person name="Graur D."/>
            <person name="Arensburger P."/>
            <person name="Atkinson P."/>
            <person name="Beeman R.W."/>
            <person name="Beidler J."/>
            <person name="Brown S.J."/>
            <person name="Demuth J.P."/>
            <person name="Drury D.W."/>
            <person name="Du Y.Z."/>
            <person name="Fujiwara H."/>
            <person name="Lorenzen M."/>
            <person name="Maselli V."/>
            <person name="Osanai M."/>
            <person name="Park Y."/>
            <person name="Robertson H.M."/>
            <person name="Tu Z."/>
            <person name="Wang J.J."/>
            <person name="Wang S."/>
            <person name="Richards S."/>
            <person name="Song H."/>
            <person name="Zhang L."/>
            <person name="Sodergren E."/>
            <person name="Werner D."/>
            <person name="Stanke M."/>
            <person name="Morgenstern B."/>
            <person name="Solovyev V."/>
            <person name="Kosarev P."/>
            <person name="Brown G."/>
            <person name="Chen H.C."/>
            <person name="Ermolaeva O."/>
            <person name="Hlavina W."/>
            <person name="Kapustin Y."/>
            <person name="Kiryutin B."/>
            <person name="Kitts P."/>
            <person name="Maglott D."/>
            <person name="Pruitt K."/>
            <person name="Sapojnikov V."/>
            <person name="Souvorov A."/>
            <person name="Mackey A.J."/>
            <person name="Waterhouse R.M."/>
            <person name="Wyder S."/>
            <person name="Zdobnov E.M."/>
            <person name="Zdobnov E.M."/>
            <person name="Wyder S."/>
            <person name="Kriventseva E.V."/>
            <person name="Kadowaki T."/>
            <person name="Bork P."/>
            <person name="Aranda M."/>
            <person name="Bao R."/>
            <person name="Beermann A."/>
            <person name="Berns N."/>
            <person name="Bolognesi R."/>
            <person name="Bonneton F."/>
            <person name="Bopp D."/>
            <person name="Brown S.J."/>
            <person name="Bucher G."/>
            <person name="Butts T."/>
            <person name="Chaumot A."/>
            <person name="Denell R.E."/>
            <person name="Ferrier D.E."/>
            <person name="Friedrich M."/>
            <person name="Gordon C.M."/>
            <person name="Jindra M."/>
            <person name="Klingler M."/>
            <person name="Lan Q."/>
            <person name="Lattorff H.M."/>
            <person name="Laudet V."/>
            <person name="von Levetsow C."/>
            <person name="Liu Z."/>
            <person name="Lutz R."/>
            <person name="Lynch J.A."/>
            <person name="da Fonseca R.N."/>
            <person name="Posnien N."/>
            <person name="Reuter R."/>
            <person name="Roth S."/>
            <person name="Savard J."/>
            <person name="Schinko J.B."/>
            <person name="Schmitt C."/>
            <person name="Schoppmeier M."/>
            <person name="Schroder R."/>
            <person name="Shippy T.D."/>
            <person name="Simonnet F."/>
            <person name="Marques-Souza H."/>
            <person name="Tautz D."/>
            <person name="Tomoyasu Y."/>
            <person name="Trauner J."/>
            <person name="Van der Zee M."/>
            <person name="Vervoort M."/>
            <person name="Wittkopp N."/>
            <person name="Wimmer E.A."/>
            <person name="Yang X."/>
            <person name="Jones A.K."/>
            <person name="Sattelle D.B."/>
            <person name="Ebert P.R."/>
            <person name="Nelson D."/>
            <person name="Scott J.G."/>
            <person name="Beeman R.W."/>
            <person name="Muthukrishnan S."/>
            <person name="Kramer K.J."/>
            <person name="Arakane Y."/>
            <person name="Beeman R.W."/>
            <person name="Zhu Q."/>
            <person name="Hogenkamp D."/>
            <person name="Dixit R."/>
            <person name="Oppert B."/>
            <person name="Jiang H."/>
            <person name="Zou Z."/>
            <person name="Marshall J."/>
            <person name="Elpidina E."/>
            <person name="Vinokurov K."/>
            <person name="Oppert C."/>
            <person name="Zou Z."/>
            <person name="Evans J."/>
            <person name="Lu Z."/>
            <person name="Zhao P."/>
            <person name="Sumathipala N."/>
            <person name="Altincicek B."/>
            <person name="Vilcinskas A."/>
            <person name="Williams M."/>
            <person name="Hultmark D."/>
            <person name="Hetru C."/>
            <person name="Jiang H."/>
            <person name="Grimmelikhuijzen C.J."/>
            <person name="Hauser F."/>
            <person name="Cazzamali G."/>
            <person name="Williamson M."/>
            <person name="Park Y."/>
            <person name="Li B."/>
            <person name="Tanaka Y."/>
            <person name="Predel R."/>
            <person name="Neupert S."/>
            <person name="Schachtner J."/>
            <person name="Verleyen P."/>
            <person name="Raible F."/>
            <person name="Bork P."/>
            <person name="Friedrich M."/>
            <person name="Walden K.K."/>
            <person name="Robertson H.M."/>
            <person name="Angeli S."/>
            <person name="Foret S."/>
            <person name="Bucher G."/>
            <person name="Schuetz S."/>
            <person name="Maleszka R."/>
            <person name="Wimmer E.A."/>
            <person name="Beeman R.W."/>
            <person name="Lorenzen M."/>
            <person name="Tomoyasu Y."/>
            <person name="Miller S.C."/>
            <person name="Grossmann D."/>
            <person name="Bucher G."/>
        </authorList>
    </citation>
    <scope>NUCLEOTIDE SEQUENCE [LARGE SCALE GENOMIC DNA]</scope>
    <source>
        <strain evidence="2 3">Georgia GA2</strain>
    </source>
</reference>
<feature type="region of interest" description="Disordered" evidence="1">
    <location>
        <begin position="311"/>
        <end position="339"/>
    </location>
</feature>
<dbReference type="EMBL" id="KQ971338">
    <property type="protein sequence ID" value="KYB28071.1"/>
    <property type="molecule type" value="Genomic_DNA"/>
</dbReference>
<evidence type="ECO:0000256" key="1">
    <source>
        <dbReference type="SAM" id="MobiDB-lite"/>
    </source>
</evidence>
<evidence type="ECO:0000313" key="2">
    <source>
        <dbReference type="EMBL" id="KYB28071.1"/>
    </source>
</evidence>
<name>A0A139WJP8_TRICA</name>
<reference evidence="2 3" key="2">
    <citation type="journal article" date="2010" name="Nucleic Acids Res.">
        <title>BeetleBase in 2010: revisions to provide comprehensive genomic information for Tribolium castaneum.</title>
        <authorList>
            <person name="Kim H.S."/>
            <person name="Murphy T."/>
            <person name="Xia J."/>
            <person name="Caragea D."/>
            <person name="Park Y."/>
            <person name="Beeman R.W."/>
            <person name="Lorenzen M.D."/>
            <person name="Butcher S."/>
            <person name="Manak J.R."/>
            <person name="Brown S.J."/>
        </authorList>
    </citation>
    <scope>GENOME REANNOTATION</scope>
    <source>
        <strain evidence="2 3">Georgia GA2</strain>
    </source>
</reference>
<protein>
    <submittedName>
        <fullName evidence="2">Uncharacterized protein</fullName>
    </submittedName>
</protein>
<proteinExistence type="predicted"/>
<accession>A0A139WJP8</accession>
<keyword evidence="3" id="KW-1185">Reference proteome</keyword>